<reference evidence="1" key="1">
    <citation type="submission" date="2022-06" db="EMBL/GenBank/DDBJ databases">
        <title>Phylogenomic reconstructions and comparative analyses of Kickxellomycotina fungi.</title>
        <authorList>
            <person name="Reynolds N.K."/>
            <person name="Stajich J.E."/>
            <person name="Barry K."/>
            <person name="Grigoriev I.V."/>
            <person name="Crous P."/>
            <person name="Smith M.E."/>
        </authorList>
    </citation>
    <scope>NUCLEOTIDE SEQUENCE</scope>
    <source>
        <strain evidence="1">RSA 2271</strain>
    </source>
</reference>
<dbReference type="EMBL" id="JAMZIH010000948">
    <property type="protein sequence ID" value="KAJ1678676.1"/>
    <property type="molecule type" value="Genomic_DNA"/>
</dbReference>
<evidence type="ECO:0000313" key="2">
    <source>
        <dbReference type="Proteomes" id="UP001145114"/>
    </source>
</evidence>
<feature type="non-terminal residue" evidence="1">
    <location>
        <position position="433"/>
    </location>
</feature>
<dbReference type="Proteomes" id="UP001145114">
    <property type="component" value="Unassembled WGS sequence"/>
</dbReference>
<keyword evidence="2" id="KW-1185">Reference proteome</keyword>
<accession>A0ACC1HSN3</accession>
<comment type="caution">
    <text evidence="1">The sequence shown here is derived from an EMBL/GenBank/DDBJ whole genome shotgun (WGS) entry which is preliminary data.</text>
</comment>
<name>A0ACC1HSN3_9FUNG</name>
<proteinExistence type="predicted"/>
<evidence type="ECO:0000313" key="1">
    <source>
        <dbReference type="EMBL" id="KAJ1678676.1"/>
    </source>
</evidence>
<sequence>MRHVIRDNEEINALFRWMRLHGATIDPFIVVGMSPVSGRGIYVPAQQQQSGGSCAHLLEVPLNLVITRDRVERYAKDQCPPLCRCLDELWQVAEPGSCERDVLVAFLVSERIMAQLQPSPASPLPPGKLDWRPYINSLPSKLDSPVFYNQAELELIEGMLLWEITMSKLAALERRFEAGLRVLFRTLATDLAADLDAGDGPNITDSEMFELYKWAEFIVLSRSFSLRSQQHGVSDAPDVLDSSGSGLEGANDLALVPLVDFLNHSTKPSAIWAVGDAGHFCVSRIDQAEERQQEQDLDEYHEICLSYGNDKSNLEMMYLHGFSIERNPASSWPIHLVASHDRDVTLATAVKGGWLRSMGFGLRVNLALLGMSDARERPKVAEVFDIDELFSAFIMRYVSLGGSGSSGGGGGGGGGGHGFEFRDNKAAASGYDL</sequence>
<gene>
    <name evidence="1" type="ORF">EV182_003569</name>
</gene>
<organism evidence="1 2">
    <name type="scientific">Spiromyces aspiralis</name>
    <dbReference type="NCBI Taxonomy" id="68401"/>
    <lineage>
        <taxon>Eukaryota</taxon>
        <taxon>Fungi</taxon>
        <taxon>Fungi incertae sedis</taxon>
        <taxon>Zoopagomycota</taxon>
        <taxon>Kickxellomycotina</taxon>
        <taxon>Kickxellomycetes</taxon>
        <taxon>Kickxellales</taxon>
        <taxon>Kickxellaceae</taxon>
        <taxon>Spiromyces</taxon>
    </lineage>
</organism>
<protein>
    <submittedName>
        <fullName evidence="1">Uncharacterized protein</fullName>
    </submittedName>
</protein>